<proteinExistence type="predicted"/>
<gene>
    <name evidence="3" type="primary">23</name>
    <name evidence="3" type="ORF">PBI_LEMURIA_23</name>
</gene>
<feature type="region of interest" description="Disordered" evidence="1">
    <location>
        <begin position="750"/>
        <end position="796"/>
    </location>
</feature>
<evidence type="ECO:0000256" key="1">
    <source>
        <dbReference type="SAM" id="MobiDB-lite"/>
    </source>
</evidence>
<feature type="domain" description="Glycine-rich" evidence="2">
    <location>
        <begin position="647"/>
        <end position="823"/>
    </location>
</feature>
<keyword evidence="4" id="KW-1185">Reference proteome</keyword>
<protein>
    <submittedName>
        <fullName evidence="3">Minor tail protein</fullName>
    </submittedName>
</protein>
<sequence>MGGKVYDRRPLVVDRDPTRQLAVEAGKFPKPDPIDLVTAFANALNEYGLQAFEDVTGLDLTGLKAALDRLKSLLGGIDLFDGDAFDRAEAIAQFIASIPAGLIGTDWGALLGKLTGGGGALPEPAEALDQLAKFFRINLGAPITPGRLPLLPLSHISAVNPNLLTDGGFDDEATLAPFDDWDWDDTDGRTKPGCAYTVADGTTHTIYSNAIEVGETDTLDVEAWVDWIGLATNGAAPLTVAISAYRADRTLIGGMPARVAQAGGAGDSATWQRLHFEEWPVPEDAEYVVLELTVAAWATAGIVRFDDALVRKTGTMPQSFVSGLAGALQNAADRVQGVINQVWTGITRQVLDGPKNLTDLFEVLGAIPAGNVGGVGGLGTMAATIAETWTQLWGGFARNIELGGKSIADAANAAADVAETADQAVQVGEWNNAILGIRNNKGYASGMDATGVASFGTVFPASSTPAGDPPFMTITAAAVPVAFWLAETDDTRGAVGFYCRGNANITAFYIDVYRVVGNTLTYLHTSPDLFPFLSPAASGWLPVTYNMLTANRPTVAHGDQLAFGLRLQGTGSIDVACAYGWMGPDNTKPVRRPAAQRDANTFGTIALGSLTWSGHIPLLSVSIVEGDVAPPFYAPRTTEFLPGLGQVYDIPTWAKYLDVVTLGGAGGGKGGNGGDTRPGYGGGAGLWATETLVRGVDFPANATQIVLDVGTGGAGGGKEQNGQNGTASGRRAISGGKAALVAAAGAGATQYGSGTDPNSTGRAPGNISFAGKPYVGGQGGAGGRPGGNGGDPGAGGGGGYGGIYTVGYAGGDGGRGAGWVTARST</sequence>
<feature type="compositionally biased region" description="Gly residues" evidence="1">
    <location>
        <begin position="774"/>
        <end position="796"/>
    </location>
</feature>
<name>A0A5J6TGM3_9CAUD</name>
<organism evidence="3 4">
    <name type="scientific">Mycobacterium phage Lemuria</name>
    <dbReference type="NCBI Taxonomy" id="2599868"/>
    <lineage>
        <taxon>Viruses</taxon>
        <taxon>Duplodnaviria</taxon>
        <taxon>Heunggongvirae</taxon>
        <taxon>Uroviricota</taxon>
        <taxon>Caudoviricetes</taxon>
        <taxon>Gclasvirinae</taxon>
        <taxon>Jolieduovirus</taxon>
        <taxon>Jolieduovirus lemuria</taxon>
    </lineage>
</organism>
<dbReference type="Pfam" id="PF21722">
    <property type="entry name" value="Gly_rich_2"/>
    <property type="match status" value="1"/>
</dbReference>
<evidence type="ECO:0000259" key="2">
    <source>
        <dbReference type="Pfam" id="PF21722"/>
    </source>
</evidence>
<dbReference type="EMBL" id="MN234185">
    <property type="protein sequence ID" value="QFG10103.1"/>
    <property type="molecule type" value="Genomic_DNA"/>
</dbReference>
<evidence type="ECO:0000313" key="4">
    <source>
        <dbReference type="Proteomes" id="UP000325760"/>
    </source>
</evidence>
<feature type="region of interest" description="Disordered" evidence="1">
    <location>
        <begin position="712"/>
        <end position="731"/>
    </location>
</feature>
<reference evidence="3 4" key="1">
    <citation type="submission" date="2019-07" db="EMBL/GenBank/DDBJ databases">
        <authorList>
            <person name="Divens A.M."/>
            <person name="Garlena R.A."/>
            <person name="Russell D.A."/>
            <person name="Pope W.H."/>
            <person name="Jacobs-Sera D."/>
            <person name="Hatfull G.F."/>
        </authorList>
    </citation>
    <scope>NUCLEOTIDE SEQUENCE [LARGE SCALE GENOMIC DNA]</scope>
</reference>
<dbReference type="Gene3D" id="2.60.120.260">
    <property type="entry name" value="Galactose-binding domain-like"/>
    <property type="match status" value="1"/>
</dbReference>
<dbReference type="GeneID" id="63926185"/>
<feature type="compositionally biased region" description="Low complexity" evidence="1">
    <location>
        <begin position="720"/>
        <end position="731"/>
    </location>
</feature>
<evidence type="ECO:0000313" key="3">
    <source>
        <dbReference type="EMBL" id="QFG10103.1"/>
    </source>
</evidence>
<dbReference type="Proteomes" id="UP000325760">
    <property type="component" value="Segment"/>
</dbReference>
<dbReference type="RefSeq" id="YP_010051693.1">
    <property type="nucleotide sequence ID" value="NC_054446.1"/>
</dbReference>
<dbReference type="InterPro" id="IPR049304">
    <property type="entry name" value="Gly_rich_dom"/>
</dbReference>
<accession>A0A5J6TGM3</accession>
<dbReference type="KEGG" id="vg:63926185"/>